<name>A0A8H5T5W0_FUSHE</name>
<accession>A0A8H5T5W0</accession>
<organism evidence="1 2">
    <name type="scientific">Fusarium heterosporum</name>
    <dbReference type="NCBI Taxonomy" id="42747"/>
    <lineage>
        <taxon>Eukaryota</taxon>
        <taxon>Fungi</taxon>
        <taxon>Dikarya</taxon>
        <taxon>Ascomycota</taxon>
        <taxon>Pezizomycotina</taxon>
        <taxon>Sordariomycetes</taxon>
        <taxon>Hypocreomycetidae</taxon>
        <taxon>Hypocreales</taxon>
        <taxon>Nectriaceae</taxon>
        <taxon>Fusarium</taxon>
        <taxon>Fusarium heterosporum species complex</taxon>
    </lineage>
</organism>
<proteinExistence type="predicted"/>
<dbReference type="EMBL" id="JAAGWQ010000143">
    <property type="protein sequence ID" value="KAF5663732.1"/>
    <property type="molecule type" value="Genomic_DNA"/>
</dbReference>
<gene>
    <name evidence="1" type="ORF">FHETE_7437</name>
</gene>
<dbReference type="Proteomes" id="UP000567885">
    <property type="component" value="Unassembled WGS sequence"/>
</dbReference>
<evidence type="ECO:0008006" key="3">
    <source>
        <dbReference type="Google" id="ProtNLM"/>
    </source>
</evidence>
<dbReference type="OrthoDB" id="15981at2759"/>
<dbReference type="Gene3D" id="3.40.50.620">
    <property type="entry name" value="HUPs"/>
    <property type="match status" value="1"/>
</dbReference>
<comment type="caution">
    <text evidence="1">The sequence shown here is derived from an EMBL/GenBank/DDBJ whole genome shotgun (WGS) entry which is preliminary data.</text>
</comment>
<dbReference type="InterPro" id="IPR014729">
    <property type="entry name" value="Rossmann-like_a/b/a_fold"/>
</dbReference>
<evidence type="ECO:0000313" key="1">
    <source>
        <dbReference type="EMBL" id="KAF5663732.1"/>
    </source>
</evidence>
<sequence>MPSRIPETKNEWSSSANIITRFLALQQIYSASELGAYLQSECSDETDTSDSRSQPIDVVVLCASAILAIPEAVFKWAIQEQNRPDAHQRNTVLVLCGGIGPCTPFVYDSIKSSKKYSQIYDEVYGKPEGQVLKVMAERFYKLDITKLKHHSPSQDGFRILISDRSTDCGADATETRKVLEHEGIYSPRSIVVVQDPAMSTRTVSSFSRVYDGQQARISSWPRLKSETGDSKREAQNKDIPKELWSMDRFLDRIMGNTSRMPETDTKTSSAIAIPHEVEDAWSTIMDKDSLEIWS</sequence>
<keyword evidence="2" id="KW-1185">Reference proteome</keyword>
<dbReference type="AlphaFoldDB" id="A0A8H5T5W0"/>
<protein>
    <recommendedName>
        <fullName evidence="3">DUF218 domain-containing protein</fullName>
    </recommendedName>
</protein>
<dbReference type="Gene3D" id="1.10.3620.10">
    <property type="entry name" value="YdcF like domain"/>
    <property type="match status" value="1"/>
</dbReference>
<evidence type="ECO:0000313" key="2">
    <source>
        <dbReference type="Proteomes" id="UP000567885"/>
    </source>
</evidence>
<reference evidence="1 2" key="1">
    <citation type="submission" date="2020-05" db="EMBL/GenBank/DDBJ databases">
        <title>Identification and distribution of gene clusters putatively required for synthesis of sphingolipid metabolism inhibitors in phylogenetically diverse species of the filamentous fungus Fusarium.</title>
        <authorList>
            <person name="Kim H.-S."/>
            <person name="Busman M."/>
            <person name="Brown D.W."/>
            <person name="Divon H."/>
            <person name="Uhlig S."/>
            <person name="Proctor R.H."/>
        </authorList>
    </citation>
    <scope>NUCLEOTIDE SEQUENCE [LARGE SCALE GENOMIC DNA]</scope>
    <source>
        <strain evidence="1 2">NRRL 20693</strain>
    </source>
</reference>